<dbReference type="AlphaFoldDB" id="A0A2T7FAC9"/>
<proteinExistence type="predicted"/>
<evidence type="ECO:0000313" key="2">
    <source>
        <dbReference type="EMBL" id="PUZ77032.1"/>
    </source>
</evidence>
<reference evidence="2 3" key="1">
    <citation type="submission" date="2018-04" db="EMBL/GenBank/DDBJ databases">
        <title>WGS assembly of Panicum hallii var. hallii HAL2.</title>
        <authorList>
            <person name="Lovell J."/>
            <person name="Jenkins J."/>
            <person name="Lowry D."/>
            <person name="Mamidi S."/>
            <person name="Sreedasyam A."/>
            <person name="Weng X."/>
            <person name="Barry K."/>
            <person name="Bonette J."/>
            <person name="Campitelli B."/>
            <person name="Daum C."/>
            <person name="Gordon S."/>
            <person name="Gould B."/>
            <person name="Lipzen A."/>
            <person name="MacQueen A."/>
            <person name="Palacio-Mejia J."/>
            <person name="Plott C."/>
            <person name="Shakirov E."/>
            <person name="Shu S."/>
            <person name="Yoshinaga Y."/>
            <person name="Zane M."/>
            <person name="Rokhsar D."/>
            <person name="Grimwood J."/>
            <person name="Schmutz J."/>
            <person name="Juenger T."/>
        </authorList>
    </citation>
    <scope>NUCLEOTIDE SEQUENCE [LARGE SCALE GENOMIC DNA]</scope>
    <source>
        <strain evidence="3">cv. HAL2</strain>
    </source>
</reference>
<name>A0A2T7FAC9_9POAL</name>
<evidence type="ECO:0000313" key="3">
    <source>
        <dbReference type="Proteomes" id="UP000244336"/>
    </source>
</evidence>
<dbReference type="Gramene" id="PUZ77032">
    <property type="protein sequence ID" value="PUZ77032"/>
    <property type="gene ID" value="GQ55_1G338500"/>
</dbReference>
<organism evidence="2 3">
    <name type="scientific">Panicum hallii var. hallii</name>
    <dbReference type="NCBI Taxonomy" id="1504633"/>
    <lineage>
        <taxon>Eukaryota</taxon>
        <taxon>Viridiplantae</taxon>
        <taxon>Streptophyta</taxon>
        <taxon>Embryophyta</taxon>
        <taxon>Tracheophyta</taxon>
        <taxon>Spermatophyta</taxon>
        <taxon>Magnoliopsida</taxon>
        <taxon>Liliopsida</taxon>
        <taxon>Poales</taxon>
        <taxon>Poaceae</taxon>
        <taxon>PACMAD clade</taxon>
        <taxon>Panicoideae</taxon>
        <taxon>Panicodae</taxon>
        <taxon>Paniceae</taxon>
        <taxon>Panicinae</taxon>
        <taxon>Panicum</taxon>
        <taxon>Panicum sect. Panicum</taxon>
    </lineage>
</organism>
<evidence type="ECO:0000256" key="1">
    <source>
        <dbReference type="SAM" id="MobiDB-lite"/>
    </source>
</evidence>
<feature type="region of interest" description="Disordered" evidence="1">
    <location>
        <begin position="115"/>
        <end position="138"/>
    </location>
</feature>
<accession>A0A2T7FAC9</accession>
<feature type="compositionally biased region" description="Basic residues" evidence="1">
    <location>
        <begin position="124"/>
        <end position="138"/>
    </location>
</feature>
<sequence>MAVERGKSAPAAREFSGIGGAFLQPRVREESSAVRAARSTGKEAMGRRGDEGKLFVELSLAGAAREARSDPAAERLNARPGRLELQQPQLRGRLPINSPSARARLARRDPIQQLRRRGPETNKHAPRQGFHRWSRGRRQQQLSRTSAVPCAGTVRRPPAREALLPLVNRGHELSCVLALLGSWRLRQARLLRVLRLQTCRYSFYSFVHPCLTCWVGHRRGIYARGCRWGSRFG</sequence>
<gene>
    <name evidence="2" type="ORF">GQ55_1G338500</name>
</gene>
<dbReference type="EMBL" id="CM009749">
    <property type="protein sequence ID" value="PUZ77032.1"/>
    <property type="molecule type" value="Genomic_DNA"/>
</dbReference>
<keyword evidence="3" id="KW-1185">Reference proteome</keyword>
<protein>
    <submittedName>
        <fullName evidence="2">Uncharacterized protein</fullName>
    </submittedName>
</protein>
<dbReference type="Proteomes" id="UP000244336">
    <property type="component" value="Chromosome 1"/>
</dbReference>
<feature type="region of interest" description="Disordered" evidence="1">
    <location>
        <begin position="1"/>
        <end position="48"/>
    </location>
</feature>